<reference evidence="2 3" key="1">
    <citation type="journal article" date="2008" name="Genome Biol.">
        <title>Encapsulated in silica: genome, proteome and physiology of the thermophilic bacterium Anoxybacillus flavithermus WK1.</title>
        <authorList>
            <person name="Saw J.H."/>
            <person name="Mountain B.W."/>
            <person name="Feng L."/>
            <person name="Omelchenko M.V."/>
            <person name="Hou S."/>
            <person name="Saito J.A."/>
            <person name="Stott M.B."/>
            <person name="Li D."/>
            <person name="Zhao G."/>
            <person name="Wu J."/>
            <person name="Galperin M.Y."/>
            <person name="Koonin E.V."/>
            <person name="Makarova K.S."/>
            <person name="Wolf Y.I."/>
            <person name="Rigden D.J."/>
            <person name="Dunfield P.F."/>
            <person name="Wang L."/>
            <person name="Alam M."/>
        </authorList>
    </citation>
    <scope>NUCLEOTIDE SEQUENCE [LARGE SCALE GENOMIC DNA]</scope>
    <source>
        <strain evidence="3">DSM 21510 / WK1</strain>
    </source>
</reference>
<name>B7GJW2_ANOFW</name>
<keyword evidence="1" id="KW-0472">Membrane</keyword>
<dbReference type="KEGG" id="afl:Aflv_1610"/>
<dbReference type="AlphaFoldDB" id="B7GJW2"/>
<accession>B7GJW2</accession>
<evidence type="ECO:0000313" key="3">
    <source>
        <dbReference type="Proteomes" id="UP000000742"/>
    </source>
</evidence>
<sequence length="52" mass="6495">MFLASQQAPHFHHFHFILIHYLSFYNKLLLFYTFFLFQNKKRLARNANAFWD</sequence>
<dbReference type="STRING" id="491915.Aflv_1610"/>
<organism evidence="2 3">
    <name type="scientific">Anoxybacillus flavithermus (strain DSM 21510 / WK1)</name>
    <dbReference type="NCBI Taxonomy" id="491915"/>
    <lineage>
        <taxon>Bacteria</taxon>
        <taxon>Bacillati</taxon>
        <taxon>Bacillota</taxon>
        <taxon>Bacilli</taxon>
        <taxon>Bacillales</taxon>
        <taxon>Anoxybacillaceae</taxon>
        <taxon>Anoxybacillus</taxon>
    </lineage>
</organism>
<evidence type="ECO:0000256" key="1">
    <source>
        <dbReference type="SAM" id="Phobius"/>
    </source>
</evidence>
<evidence type="ECO:0000313" key="2">
    <source>
        <dbReference type="EMBL" id="ACJ33975.1"/>
    </source>
</evidence>
<gene>
    <name evidence="2" type="ordered locus">Aflv_1610</name>
</gene>
<keyword evidence="1" id="KW-1133">Transmembrane helix</keyword>
<proteinExistence type="predicted"/>
<dbReference type="EMBL" id="CP000922">
    <property type="protein sequence ID" value="ACJ33975.1"/>
    <property type="molecule type" value="Genomic_DNA"/>
</dbReference>
<feature type="transmembrane region" description="Helical" evidence="1">
    <location>
        <begin position="12"/>
        <end position="37"/>
    </location>
</feature>
<protein>
    <submittedName>
        <fullName evidence="2">Uncharacterized protein</fullName>
    </submittedName>
</protein>
<keyword evidence="1" id="KW-0812">Transmembrane</keyword>
<dbReference type="HOGENOM" id="CLU_3076211_0_0_9"/>
<dbReference type="Proteomes" id="UP000000742">
    <property type="component" value="Chromosome"/>
</dbReference>